<dbReference type="Pfam" id="PF08238">
    <property type="entry name" value="Sel1"/>
    <property type="match status" value="7"/>
</dbReference>
<protein>
    <recommendedName>
        <fullName evidence="5">HCP-like protein</fullName>
    </recommendedName>
</protein>
<feature type="region of interest" description="Disordered" evidence="2">
    <location>
        <begin position="1"/>
        <end position="99"/>
    </location>
</feature>
<feature type="compositionally biased region" description="Basic and acidic residues" evidence="2">
    <location>
        <begin position="485"/>
        <end position="496"/>
    </location>
</feature>
<keyword evidence="4" id="KW-1185">Reference proteome</keyword>
<dbReference type="Gene3D" id="1.25.40.10">
    <property type="entry name" value="Tetratricopeptide repeat domain"/>
    <property type="match status" value="2"/>
</dbReference>
<reference evidence="3 4" key="1">
    <citation type="journal article" date="2014" name="PLoS Genet.">
        <title>Analysis of the Phlebiopsis gigantea genome, transcriptome and secretome provides insight into its pioneer colonization strategies of wood.</title>
        <authorList>
            <person name="Hori C."/>
            <person name="Ishida T."/>
            <person name="Igarashi K."/>
            <person name="Samejima M."/>
            <person name="Suzuki H."/>
            <person name="Master E."/>
            <person name="Ferreira P."/>
            <person name="Ruiz-Duenas F.J."/>
            <person name="Held B."/>
            <person name="Canessa P."/>
            <person name="Larrondo L.F."/>
            <person name="Schmoll M."/>
            <person name="Druzhinina I.S."/>
            <person name="Kubicek C.P."/>
            <person name="Gaskell J.A."/>
            <person name="Kersten P."/>
            <person name="St John F."/>
            <person name="Glasner J."/>
            <person name="Sabat G."/>
            <person name="Splinter BonDurant S."/>
            <person name="Syed K."/>
            <person name="Yadav J."/>
            <person name="Mgbeahuruike A.C."/>
            <person name="Kovalchuk A."/>
            <person name="Asiegbu F.O."/>
            <person name="Lackner G."/>
            <person name="Hoffmeister D."/>
            <person name="Rencoret J."/>
            <person name="Gutierrez A."/>
            <person name="Sun H."/>
            <person name="Lindquist E."/>
            <person name="Barry K."/>
            <person name="Riley R."/>
            <person name="Grigoriev I.V."/>
            <person name="Henrissat B."/>
            <person name="Kues U."/>
            <person name="Berka R.M."/>
            <person name="Martinez A.T."/>
            <person name="Covert S.F."/>
            <person name="Blanchette R.A."/>
            <person name="Cullen D."/>
        </authorList>
    </citation>
    <scope>NUCLEOTIDE SEQUENCE [LARGE SCALE GENOMIC DNA]</scope>
    <source>
        <strain evidence="3 4">11061_1 CR5-6</strain>
    </source>
</reference>
<evidence type="ECO:0000313" key="4">
    <source>
        <dbReference type="Proteomes" id="UP000053257"/>
    </source>
</evidence>
<dbReference type="HOGENOM" id="CLU_000288_126_3_1"/>
<dbReference type="AlphaFoldDB" id="A0A0C3RVU8"/>
<dbReference type="InterPro" id="IPR051726">
    <property type="entry name" value="Chitin_Synth_Reg"/>
</dbReference>
<dbReference type="SMART" id="SM00671">
    <property type="entry name" value="SEL1"/>
    <property type="match status" value="7"/>
</dbReference>
<accession>A0A0C3RVU8</accession>
<dbReference type="PANTHER" id="PTHR46430">
    <property type="entry name" value="PROTEIN SKT5-RELATED"/>
    <property type="match status" value="1"/>
</dbReference>
<dbReference type="Proteomes" id="UP000053257">
    <property type="component" value="Unassembled WGS sequence"/>
</dbReference>
<name>A0A0C3RVU8_PHLG1</name>
<sequence>MYAQASSRPQSVADPEYRPSRDYLGDTRQVSQYAQPRRSQSRLRGAPEDSLPPPPQQYDYPSGPEPPSPDGDDFYAGSQANSVRAPSPTSAPAPILDHSHLRPGKQAALLSHERTLELYRTNAKKTQDPDLQFEFAVFMIDASKTLPIPVMTAGNVMEVEKAIEKREELIREATSLLKRNADRGHMPSQYFLADCYANGIGTHKNRQDFDRAYPLFVLAAKHGHPDASYRAGTCCENGWGCRRESSKALQFYRKAAAALHPGAMYRLGIAELNGELGQSKSPKEGVKWLKRSAEHATAEFPHALHELALLHERGIDNVLFVDFEYAAELLAQAAELGYAPSAYRLGECYEYGKMGCPQDPALSIHYYNIAAQQNHRDACFALTAWYLVGSPGVLPQSDTEAFLWARKAAEGGLVKAMYAVGYFLEVGIGTETNLSEAIKWYKRASDMGDKRATQRLRSSAPVERAPGGPGAVLHRDGSDAGSGKGPKDKDKDCVIM</sequence>
<dbReference type="InterPro" id="IPR006597">
    <property type="entry name" value="Sel1-like"/>
</dbReference>
<feature type="compositionally biased region" description="Polar residues" evidence="2">
    <location>
        <begin position="28"/>
        <end position="38"/>
    </location>
</feature>
<gene>
    <name evidence="3" type="ORF">PHLGIDRAFT_30879</name>
</gene>
<evidence type="ECO:0000256" key="1">
    <source>
        <dbReference type="ARBA" id="ARBA00022737"/>
    </source>
</evidence>
<dbReference type="PANTHER" id="PTHR46430:SF1">
    <property type="entry name" value="CHITIN SYNTHASE REGULATOR SKT5-RELATED"/>
    <property type="match status" value="1"/>
</dbReference>
<feature type="region of interest" description="Disordered" evidence="2">
    <location>
        <begin position="452"/>
        <end position="496"/>
    </location>
</feature>
<proteinExistence type="predicted"/>
<organism evidence="3 4">
    <name type="scientific">Phlebiopsis gigantea (strain 11061_1 CR5-6)</name>
    <name type="common">White-rot fungus</name>
    <name type="synonym">Peniophora gigantea</name>
    <dbReference type="NCBI Taxonomy" id="745531"/>
    <lineage>
        <taxon>Eukaryota</taxon>
        <taxon>Fungi</taxon>
        <taxon>Dikarya</taxon>
        <taxon>Basidiomycota</taxon>
        <taxon>Agaricomycotina</taxon>
        <taxon>Agaricomycetes</taxon>
        <taxon>Polyporales</taxon>
        <taxon>Phanerochaetaceae</taxon>
        <taxon>Phlebiopsis</taxon>
    </lineage>
</organism>
<feature type="compositionally biased region" description="Basic and acidic residues" evidence="2">
    <location>
        <begin position="15"/>
        <end position="25"/>
    </location>
</feature>
<evidence type="ECO:0000256" key="2">
    <source>
        <dbReference type="SAM" id="MobiDB-lite"/>
    </source>
</evidence>
<dbReference type="SUPFAM" id="SSF81901">
    <property type="entry name" value="HCP-like"/>
    <property type="match status" value="1"/>
</dbReference>
<evidence type="ECO:0008006" key="5">
    <source>
        <dbReference type="Google" id="ProtNLM"/>
    </source>
</evidence>
<dbReference type="EMBL" id="KN840541">
    <property type="protein sequence ID" value="KIP05521.1"/>
    <property type="molecule type" value="Genomic_DNA"/>
</dbReference>
<evidence type="ECO:0000313" key="3">
    <source>
        <dbReference type="EMBL" id="KIP05521.1"/>
    </source>
</evidence>
<feature type="compositionally biased region" description="Polar residues" evidence="2">
    <location>
        <begin position="1"/>
        <end position="10"/>
    </location>
</feature>
<keyword evidence="1" id="KW-0677">Repeat</keyword>
<dbReference type="STRING" id="745531.A0A0C3RVU8"/>
<dbReference type="OrthoDB" id="272077at2759"/>
<feature type="compositionally biased region" description="Polar residues" evidence="2">
    <location>
        <begin position="78"/>
        <end position="90"/>
    </location>
</feature>
<dbReference type="InterPro" id="IPR011990">
    <property type="entry name" value="TPR-like_helical_dom_sf"/>
</dbReference>